<comment type="subcellular location">
    <subcellularLocation>
        <location evidence="1">Nucleus</location>
    </subcellularLocation>
</comment>
<reference evidence="5 6" key="1">
    <citation type="journal article" date="2015" name="Sci. Rep.">
        <title>Genome of the facultative scuticociliatosis pathogen Pseudocohnilembus persalinus provides insight into its virulence through horizontal gene transfer.</title>
        <authorList>
            <person name="Xiong J."/>
            <person name="Wang G."/>
            <person name="Cheng J."/>
            <person name="Tian M."/>
            <person name="Pan X."/>
            <person name="Warren A."/>
            <person name="Jiang C."/>
            <person name="Yuan D."/>
            <person name="Miao W."/>
        </authorList>
    </citation>
    <scope>NUCLEOTIDE SEQUENCE [LARGE SCALE GENOMIC DNA]</scope>
    <source>
        <strain evidence="5">36N120E</strain>
    </source>
</reference>
<dbReference type="PANTHER" id="PTHR12363">
    <property type="entry name" value="TRANSPORTIN 3 AND IMPORTIN 13"/>
    <property type="match status" value="1"/>
</dbReference>
<proteinExistence type="inferred from homology"/>
<dbReference type="InterPro" id="IPR011989">
    <property type="entry name" value="ARM-like"/>
</dbReference>
<dbReference type="SUPFAM" id="SSF48371">
    <property type="entry name" value="ARM repeat"/>
    <property type="match status" value="1"/>
</dbReference>
<dbReference type="OrthoDB" id="435593at2759"/>
<dbReference type="AlphaFoldDB" id="A0A0V0R488"/>
<protein>
    <submittedName>
        <fullName evidence="5">Armadillo-type fold</fullName>
    </submittedName>
</protein>
<sequence length="977" mass="115885">MDKFNQQNYIEAIKRIFSKSGNETKEQKAEFQQADNFVSDFSKQKQAWGICGKILFQADLSNNDYDYNVLIFQSAKILKTKLEYDLGQLIENEVQEFTENLIKFIQRISGQKLSRQLISQISQILILSFFHSINQWPDFIQFLQQNFYKNQQSFSLVYAIYEEMPDQIDNHKIVIEEEKRQKIVEILKNSYQIRVFQELIELLKIDNSIEYQYQALKCFRNWLDFDYNVQIWNEIVVNHPVFDLALQSTENEELQIKASDIIVSVLQPIKDISVHPGLFTKIIQHIQGYFKKFWAAVQEDLPDEIEIYVRIFNIFGKRCMKEFINNLNEISTGFFENFMKLTLMDNMDYIMEITDFWIKFFKTLKKLEGDQKVQALNNFENLIKQLINFGVDRIRFDTDHFMEYNQNKPSKIDSLKESYEEKNRVRTRVKHLFEEMSICINPALIVQTIASDKLQQDIQEWQQIVASNQDINQISCNLEGVLSSIIVILDQIQYDDINQHKQLIQQLLKIVIEDISINSEDVKLIKTALKYLLRFPEYLQNNQQLQEKAFQVLQKNLDHKFLGERSSQAFQNLCSKNPDFVKSYLDHFLMLREKFLYNQQILTGITQAVCSDDQTIEKYLVNLCMPYVQKLTNILQNKDNLEQGESYDDTLVDQLYQLTNIIRTLPQRDTGFPHELVAQIYREIFPSIKQIIQTEKKEKIIEYVVRFIKHVMRCINIDFSPFLKDLFEVVLPQYENFPISSYLYLIEITVTVFGQSAEFQQFLVNVLKNIFTITNQHFLSYGNYWAAFQEDPYISEDFFGLWSRILSYSPEVMLKLEIFEPLMQIFAQGVMVENLKVGKAMFSLAENFYLLFKQEKFSKIPQDKQIYYEPFRNNLIQHSQHLMSRLLYAITQFPPDPLQPYILDIVLGQIQAFPQQAQNWFFHSCQQQFGVDILTKNEIQNVIQRFPEANTEKGENEVIKVLELINERCQRSYMRNR</sequence>
<keyword evidence="3" id="KW-0813">Transport</keyword>
<dbReference type="OMA" id="YHKLLSQ"/>
<dbReference type="PANTHER" id="PTHR12363:SF33">
    <property type="entry name" value="IMPORTIN-13"/>
    <property type="match status" value="1"/>
</dbReference>
<dbReference type="GO" id="GO:0005634">
    <property type="term" value="C:nucleus"/>
    <property type="evidence" value="ECO:0007669"/>
    <property type="project" value="UniProtKB-SubCell"/>
</dbReference>
<accession>A0A0V0R488</accession>
<dbReference type="InterPro" id="IPR016024">
    <property type="entry name" value="ARM-type_fold"/>
</dbReference>
<dbReference type="Pfam" id="PF24139">
    <property type="entry name" value="TPR_TNPO3_IPO13_4th"/>
    <property type="match status" value="1"/>
</dbReference>
<dbReference type="EMBL" id="LDAU01000053">
    <property type="protein sequence ID" value="KRX09297.1"/>
    <property type="molecule type" value="Genomic_DNA"/>
</dbReference>
<dbReference type="GO" id="GO:0005737">
    <property type="term" value="C:cytoplasm"/>
    <property type="evidence" value="ECO:0007669"/>
    <property type="project" value="TreeGrafter"/>
</dbReference>
<evidence type="ECO:0000313" key="5">
    <source>
        <dbReference type="EMBL" id="KRX09297.1"/>
    </source>
</evidence>
<evidence type="ECO:0000313" key="6">
    <source>
        <dbReference type="Proteomes" id="UP000054937"/>
    </source>
</evidence>
<keyword evidence="4" id="KW-0539">Nucleus</keyword>
<organism evidence="5 6">
    <name type="scientific">Pseudocohnilembus persalinus</name>
    <name type="common">Ciliate</name>
    <dbReference type="NCBI Taxonomy" id="266149"/>
    <lineage>
        <taxon>Eukaryota</taxon>
        <taxon>Sar</taxon>
        <taxon>Alveolata</taxon>
        <taxon>Ciliophora</taxon>
        <taxon>Intramacronucleata</taxon>
        <taxon>Oligohymenophorea</taxon>
        <taxon>Scuticociliatia</taxon>
        <taxon>Philasterida</taxon>
        <taxon>Pseudocohnilembidae</taxon>
        <taxon>Pseudocohnilembus</taxon>
    </lineage>
</organism>
<dbReference type="InterPro" id="IPR051345">
    <property type="entry name" value="Importin_beta-like_NTR"/>
</dbReference>
<comment type="similarity">
    <text evidence="2">Belongs to the importin beta family.</text>
</comment>
<evidence type="ECO:0000256" key="1">
    <source>
        <dbReference type="ARBA" id="ARBA00004123"/>
    </source>
</evidence>
<dbReference type="Gene3D" id="1.25.10.10">
    <property type="entry name" value="Leucine-rich Repeat Variant"/>
    <property type="match status" value="1"/>
</dbReference>
<dbReference type="GO" id="GO:0006606">
    <property type="term" value="P:protein import into nucleus"/>
    <property type="evidence" value="ECO:0007669"/>
    <property type="project" value="TreeGrafter"/>
</dbReference>
<name>A0A0V0R488_PSEPJ</name>
<gene>
    <name evidence="5" type="ORF">PPERSA_05966</name>
</gene>
<comment type="caution">
    <text evidence="5">The sequence shown here is derived from an EMBL/GenBank/DDBJ whole genome shotgun (WGS) entry which is preliminary data.</text>
</comment>
<evidence type="ECO:0000256" key="2">
    <source>
        <dbReference type="ARBA" id="ARBA00007991"/>
    </source>
</evidence>
<evidence type="ECO:0000256" key="4">
    <source>
        <dbReference type="ARBA" id="ARBA00023242"/>
    </source>
</evidence>
<keyword evidence="6" id="KW-1185">Reference proteome</keyword>
<dbReference type="Proteomes" id="UP000054937">
    <property type="component" value="Unassembled WGS sequence"/>
</dbReference>
<dbReference type="InterPro" id="IPR058537">
    <property type="entry name" value="TPR_TNPO3_IPO13_4th"/>
</dbReference>
<evidence type="ECO:0000256" key="3">
    <source>
        <dbReference type="ARBA" id="ARBA00022448"/>
    </source>
</evidence>
<dbReference type="InParanoid" id="A0A0V0R488"/>